<dbReference type="InterPro" id="IPR036513">
    <property type="entry name" value="STAS_dom_sf"/>
</dbReference>
<dbReference type="Gene3D" id="3.30.750.24">
    <property type="entry name" value="STAS domain"/>
    <property type="match status" value="1"/>
</dbReference>
<organism evidence="1 2">
    <name type="scientific">Marinovum algicola</name>
    <dbReference type="NCBI Taxonomy" id="42444"/>
    <lineage>
        <taxon>Bacteria</taxon>
        <taxon>Pseudomonadati</taxon>
        <taxon>Pseudomonadota</taxon>
        <taxon>Alphaproteobacteria</taxon>
        <taxon>Rhodobacterales</taxon>
        <taxon>Roseobacteraceae</taxon>
        <taxon>Marinovum</taxon>
    </lineage>
</organism>
<dbReference type="RefSeq" id="WP_074835782.1">
    <property type="nucleotide sequence ID" value="NZ_CATLQZ010000003.1"/>
</dbReference>
<dbReference type="Proteomes" id="UP000182932">
    <property type="component" value="Unassembled WGS sequence"/>
</dbReference>
<evidence type="ECO:0008006" key="3">
    <source>
        <dbReference type="Google" id="ProtNLM"/>
    </source>
</evidence>
<dbReference type="EMBL" id="FNYY01000003">
    <property type="protein sequence ID" value="SEJ14131.1"/>
    <property type="molecule type" value="Genomic_DNA"/>
</dbReference>
<gene>
    <name evidence="1" type="ORF">SAMN04487940_103332</name>
</gene>
<name>A0A975ZMQ5_9RHOB</name>
<sequence>MRYKFDVDHDRGLFLLRLDGRIGAQDMADLFQELAASPDRKPDQNVFCDLTGLERADLSFTQVMSLTRSRTGFYEQAKEVRVAILAPNDIGFGTARMYLALMQGFDGITADVFRDRAEAARFLAVAPETLRVP</sequence>
<dbReference type="AlphaFoldDB" id="A0A975ZMQ5"/>
<dbReference type="GeneID" id="80817686"/>
<comment type="caution">
    <text evidence="1">The sequence shown here is derived from an EMBL/GenBank/DDBJ whole genome shotgun (WGS) entry which is preliminary data.</text>
</comment>
<accession>A0A975ZMQ5</accession>
<proteinExistence type="predicted"/>
<keyword evidence="2" id="KW-1185">Reference proteome</keyword>
<protein>
    <recommendedName>
        <fullName evidence="3">STAS/SEC14 domain-containing protein</fullName>
    </recommendedName>
</protein>
<evidence type="ECO:0000313" key="1">
    <source>
        <dbReference type="EMBL" id="SEJ14131.1"/>
    </source>
</evidence>
<evidence type="ECO:0000313" key="2">
    <source>
        <dbReference type="Proteomes" id="UP000182932"/>
    </source>
</evidence>
<reference evidence="1 2" key="1">
    <citation type="submission" date="2016-10" db="EMBL/GenBank/DDBJ databases">
        <authorList>
            <person name="Varghese N."/>
            <person name="Submissions S."/>
        </authorList>
    </citation>
    <scope>NUCLEOTIDE SEQUENCE [LARGE SCALE GENOMIC DNA]</scope>
    <source>
        <strain evidence="1 2">FF3</strain>
    </source>
</reference>